<evidence type="ECO:0000313" key="2">
    <source>
        <dbReference type="Proteomes" id="UP000636004"/>
    </source>
</evidence>
<keyword evidence="2" id="KW-1185">Reference proteome</keyword>
<proteinExistence type="predicted"/>
<reference evidence="1" key="2">
    <citation type="submission" date="2020-09" db="EMBL/GenBank/DDBJ databases">
        <authorList>
            <person name="Sun Q."/>
            <person name="Kim S."/>
        </authorList>
    </citation>
    <scope>NUCLEOTIDE SEQUENCE</scope>
    <source>
        <strain evidence="1">KCTC 12710</strain>
    </source>
</reference>
<protein>
    <recommendedName>
        <fullName evidence="3">DUF3500 domain-containing protein</fullName>
    </recommendedName>
</protein>
<dbReference type="RefSeq" id="WP_189362261.1">
    <property type="nucleotide sequence ID" value="NZ_BMWZ01000007.1"/>
</dbReference>
<dbReference type="AlphaFoldDB" id="A0A918R911"/>
<dbReference type="PANTHER" id="PTHR37489">
    <property type="entry name" value="DUF3500 DOMAIN-CONTAINING PROTEIN"/>
    <property type="match status" value="1"/>
</dbReference>
<accession>A0A918R911</accession>
<dbReference type="PANTHER" id="PTHR37489:SF1">
    <property type="entry name" value="DUF3500 DOMAIN-CONTAINING PROTEIN"/>
    <property type="match status" value="1"/>
</dbReference>
<gene>
    <name evidence="1" type="ORF">GCM10007028_30560</name>
</gene>
<dbReference type="Proteomes" id="UP000636004">
    <property type="component" value="Unassembled WGS sequence"/>
</dbReference>
<name>A0A918R911_9FLAO</name>
<evidence type="ECO:0000313" key="1">
    <source>
        <dbReference type="EMBL" id="GGZ90076.1"/>
    </source>
</evidence>
<sequence length="353" mass="40791">MRKLFTIILALQFICSFSQTTEELVTASNLFLETLNEQENKEILQKFSDSLRTEWTNLPSGMVKRPGKKLGDLSNASKTTLHELLITIFSSQGYLKVTSIMQLDDILNNGAKAAFEEEFIKEKLFLQTKKLGWNYNNFFISIWNQPSLTKPWGIKFEGHHLSINITVFGEHVSFTPMFIGAGSEVLPFTKHIGLRYLSKEEDYGIKLINSFNEEQKKQATLNEEVPKDIITNPDSDKRITDYNGIKAEHLTNEQKQLLMLLIKEYVNNLENDKAQENLDKIKTSGVENIYFAWIGSYQSKAPHYYIINGPDFIIEYDNVGFRNNGDHIHAIWREKINDFGEDILKTHHLKHKH</sequence>
<comment type="caution">
    <text evidence="1">The sequence shown here is derived from an EMBL/GenBank/DDBJ whole genome shotgun (WGS) entry which is preliminary data.</text>
</comment>
<organism evidence="1 2">
    <name type="scientific">Algibacter mikhailovii</name>
    <dbReference type="NCBI Taxonomy" id="425498"/>
    <lineage>
        <taxon>Bacteria</taxon>
        <taxon>Pseudomonadati</taxon>
        <taxon>Bacteroidota</taxon>
        <taxon>Flavobacteriia</taxon>
        <taxon>Flavobacteriales</taxon>
        <taxon>Flavobacteriaceae</taxon>
        <taxon>Algibacter</taxon>
    </lineage>
</organism>
<reference evidence="1" key="1">
    <citation type="journal article" date="2014" name="Int. J. Syst. Evol. Microbiol.">
        <title>Complete genome sequence of Corynebacterium casei LMG S-19264T (=DSM 44701T), isolated from a smear-ripened cheese.</title>
        <authorList>
            <consortium name="US DOE Joint Genome Institute (JGI-PGF)"/>
            <person name="Walter F."/>
            <person name="Albersmeier A."/>
            <person name="Kalinowski J."/>
            <person name="Ruckert C."/>
        </authorList>
    </citation>
    <scope>NUCLEOTIDE SEQUENCE</scope>
    <source>
        <strain evidence="1">KCTC 12710</strain>
    </source>
</reference>
<dbReference type="Pfam" id="PF12006">
    <property type="entry name" value="DUF3500"/>
    <property type="match status" value="1"/>
</dbReference>
<dbReference type="InterPro" id="IPR021889">
    <property type="entry name" value="DUF3500"/>
</dbReference>
<evidence type="ECO:0008006" key="3">
    <source>
        <dbReference type="Google" id="ProtNLM"/>
    </source>
</evidence>
<dbReference type="EMBL" id="BMWZ01000007">
    <property type="protein sequence ID" value="GGZ90076.1"/>
    <property type="molecule type" value="Genomic_DNA"/>
</dbReference>